<evidence type="ECO:0000256" key="3">
    <source>
        <dbReference type="ARBA" id="ARBA00022771"/>
    </source>
</evidence>
<evidence type="ECO:0000256" key="4">
    <source>
        <dbReference type="ARBA" id="ARBA00022833"/>
    </source>
</evidence>
<comment type="caution">
    <text evidence="7">The sequence shown here is derived from an EMBL/GenBank/DDBJ whole genome shotgun (WGS) entry which is preliminary data.</text>
</comment>
<dbReference type="Pfam" id="PF07227">
    <property type="entry name" value="PHD_Oberon"/>
    <property type="match status" value="1"/>
</dbReference>
<dbReference type="AlphaFoldDB" id="A0A438KLY5"/>
<dbReference type="Proteomes" id="UP000288805">
    <property type="component" value="Unassembled WGS sequence"/>
</dbReference>
<dbReference type="GO" id="GO:0005634">
    <property type="term" value="C:nucleus"/>
    <property type="evidence" value="ECO:0007669"/>
    <property type="project" value="UniProtKB-SubCell"/>
</dbReference>
<evidence type="ECO:0000256" key="5">
    <source>
        <dbReference type="ARBA" id="ARBA00023242"/>
    </source>
</evidence>
<proteinExistence type="predicted"/>
<dbReference type="PANTHER" id="PTHR33345">
    <property type="entry name" value="ADAPTER PROTEIN, PUTATIVE-RELATED"/>
    <property type="match status" value="1"/>
</dbReference>
<keyword evidence="5" id="KW-0539">Nucleus</keyword>
<evidence type="ECO:0000256" key="2">
    <source>
        <dbReference type="ARBA" id="ARBA00022723"/>
    </source>
</evidence>
<sequence length="167" mass="18095">MIELLFSSVMRLLSVDVINVIYDREEDCPREVAAQSRPDSQLETGGCKAGNRLCSSLALAARNMHLAMNCDICCTEPSFCRDCSCVLCCKSIASSYSFIKCGSTSVGICILRGSRKASAKKLLNQIELAMTKLKSGTAVEDIWKAEVDTLALPAGDFSLYHILLLGS</sequence>
<dbReference type="EMBL" id="QGNW01000004">
    <property type="protein sequence ID" value="RVX22220.1"/>
    <property type="molecule type" value="Genomic_DNA"/>
</dbReference>
<keyword evidence="4" id="KW-0862">Zinc</keyword>
<evidence type="ECO:0000313" key="7">
    <source>
        <dbReference type="EMBL" id="RVX22220.1"/>
    </source>
</evidence>
<reference evidence="7 8" key="1">
    <citation type="journal article" date="2018" name="PLoS Genet.">
        <title>Population sequencing reveals clonal diversity and ancestral inbreeding in the grapevine cultivar Chardonnay.</title>
        <authorList>
            <person name="Roach M.J."/>
            <person name="Johnson D.L."/>
            <person name="Bohlmann J."/>
            <person name="van Vuuren H.J."/>
            <person name="Jones S.J."/>
            <person name="Pretorius I.S."/>
            <person name="Schmidt S.A."/>
            <person name="Borneman A.R."/>
        </authorList>
    </citation>
    <scope>NUCLEOTIDE SEQUENCE [LARGE SCALE GENOMIC DNA]</scope>
    <source>
        <strain evidence="8">cv. Chardonnay</strain>
        <tissue evidence="7">Leaf</tissue>
    </source>
</reference>
<protein>
    <recommendedName>
        <fullName evidence="6">Oberon-like PHD finger domain-containing protein</fullName>
    </recommendedName>
</protein>
<keyword evidence="3" id="KW-0863">Zinc-finger</keyword>
<dbReference type="InterPro" id="IPR032881">
    <property type="entry name" value="Oberon-like_PHD"/>
</dbReference>
<comment type="subcellular location">
    <subcellularLocation>
        <location evidence="1">Nucleus</location>
    </subcellularLocation>
</comment>
<accession>A0A438KLY5</accession>
<gene>
    <name evidence="7" type="ORF">CK203_001231</name>
</gene>
<evidence type="ECO:0000313" key="8">
    <source>
        <dbReference type="Proteomes" id="UP000288805"/>
    </source>
</evidence>
<name>A0A438KLY5_VITVI</name>
<dbReference type="PANTHER" id="PTHR33345:SF6">
    <property type="entry name" value="OS03G0747200 PROTEIN"/>
    <property type="match status" value="1"/>
</dbReference>
<evidence type="ECO:0000256" key="1">
    <source>
        <dbReference type="ARBA" id="ARBA00004123"/>
    </source>
</evidence>
<organism evidence="7 8">
    <name type="scientific">Vitis vinifera</name>
    <name type="common">Grape</name>
    <dbReference type="NCBI Taxonomy" id="29760"/>
    <lineage>
        <taxon>Eukaryota</taxon>
        <taxon>Viridiplantae</taxon>
        <taxon>Streptophyta</taxon>
        <taxon>Embryophyta</taxon>
        <taxon>Tracheophyta</taxon>
        <taxon>Spermatophyta</taxon>
        <taxon>Magnoliopsida</taxon>
        <taxon>eudicotyledons</taxon>
        <taxon>Gunneridae</taxon>
        <taxon>Pentapetalae</taxon>
        <taxon>rosids</taxon>
        <taxon>Vitales</taxon>
        <taxon>Vitaceae</taxon>
        <taxon>Viteae</taxon>
        <taxon>Vitis</taxon>
    </lineage>
</organism>
<feature type="domain" description="Oberon-like PHD finger" evidence="6">
    <location>
        <begin position="51"/>
        <end position="109"/>
    </location>
</feature>
<keyword evidence="2" id="KW-0479">Metal-binding</keyword>
<evidence type="ECO:0000259" key="6">
    <source>
        <dbReference type="Pfam" id="PF07227"/>
    </source>
</evidence>
<dbReference type="GO" id="GO:0008270">
    <property type="term" value="F:zinc ion binding"/>
    <property type="evidence" value="ECO:0007669"/>
    <property type="project" value="UniProtKB-KW"/>
</dbReference>